<dbReference type="InterPro" id="IPR009081">
    <property type="entry name" value="PP-bd_ACP"/>
</dbReference>
<dbReference type="GO" id="GO:0004312">
    <property type="term" value="F:fatty acid synthase activity"/>
    <property type="evidence" value="ECO:0007669"/>
    <property type="project" value="TreeGrafter"/>
</dbReference>
<keyword evidence="2" id="KW-0597">Phosphoprotein</keyword>
<dbReference type="SMART" id="SM00827">
    <property type="entry name" value="PKS_AT"/>
    <property type="match status" value="1"/>
</dbReference>
<dbReference type="SUPFAM" id="SSF47336">
    <property type="entry name" value="ACP-like"/>
    <property type="match status" value="1"/>
</dbReference>
<keyword evidence="4" id="KW-0521">NADP</keyword>
<dbReference type="GO" id="GO:0005886">
    <property type="term" value="C:plasma membrane"/>
    <property type="evidence" value="ECO:0007669"/>
    <property type="project" value="TreeGrafter"/>
</dbReference>
<reference evidence="8" key="1">
    <citation type="submission" date="2016-10" db="EMBL/GenBank/DDBJ databases">
        <authorList>
            <person name="Varghese N."/>
            <person name="Submissions S."/>
        </authorList>
    </citation>
    <scope>NUCLEOTIDE SEQUENCE [LARGE SCALE GENOMIC DNA]</scope>
    <source>
        <strain evidence="8">UNC267MFSha1.1M11</strain>
    </source>
</reference>
<dbReference type="RefSeq" id="WP_090353516.1">
    <property type="nucleotide sequence ID" value="NZ_FMUB01000001.1"/>
</dbReference>
<dbReference type="Pfam" id="PF00550">
    <property type="entry name" value="PP-binding"/>
    <property type="match status" value="1"/>
</dbReference>
<dbReference type="AlphaFoldDB" id="A0A1G4V8D7"/>
<dbReference type="InterPro" id="IPR057326">
    <property type="entry name" value="KR_dom"/>
</dbReference>
<dbReference type="PROSITE" id="PS50075">
    <property type="entry name" value="CARRIER"/>
    <property type="match status" value="1"/>
</dbReference>
<dbReference type="PROSITE" id="PS00012">
    <property type="entry name" value="PHOSPHOPANTETHEINE"/>
    <property type="match status" value="1"/>
</dbReference>
<name>A0A1G4V8D7_9MYCO</name>
<dbReference type="PANTHER" id="PTHR43775:SF37">
    <property type="entry name" value="SI:DKEY-61P9.11"/>
    <property type="match status" value="1"/>
</dbReference>
<protein>
    <submittedName>
        <fullName evidence="7">Mycobactin polyketide synthetase MbtD</fullName>
    </submittedName>
</protein>
<evidence type="ECO:0000256" key="1">
    <source>
        <dbReference type="ARBA" id="ARBA00022450"/>
    </source>
</evidence>
<dbReference type="GO" id="GO:0005737">
    <property type="term" value="C:cytoplasm"/>
    <property type="evidence" value="ECO:0007669"/>
    <property type="project" value="TreeGrafter"/>
</dbReference>
<dbReference type="GO" id="GO:0031177">
    <property type="term" value="F:phosphopantetheine binding"/>
    <property type="evidence" value="ECO:0007669"/>
    <property type="project" value="InterPro"/>
</dbReference>
<dbReference type="InterPro" id="IPR050091">
    <property type="entry name" value="PKS_NRPS_Biosynth_Enz"/>
</dbReference>
<evidence type="ECO:0000256" key="4">
    <source>
        <dbReference type="ARBA" id="ARBA00022857"/>
    </source>
</evidence>
<dbReference type="GO" id="GO:0006633">
    <property type="term" value="P:fatty acid biosynthetic process"/>
    <property type="evidence" value="ECO:0007669"/>
    <property type="project" value="TreeGrafter"/>
</dbReference>
<dbReference type="EMBL" id="FMUB01000001">
    <property type="protein sequence ID" value="SCX02858.1"/>
    <property type="molecule type" value="Genomic_DNA"/>
</dbReference>
<dbReference type="NCBIfam" id="NF037940">
    <property type="entry name" value="PKS_MbtD"/>
    <property type="match status" value="1"/>
</dbReference>
<keyword evidence="3" id="KW-0808">Transferase</keyword>
<proteinExistence type="predicted"/>
<dbReference type="SUPFAM" id="SSF55048">
    <property type="entry name" value="Probable ACP-binding domain of malonyl-CoA ACP transacylase"/>
    <property type="match status" value="1"/>
</dbReference>
<dbReference type="Gene3D" id="3.40.366.10">
    <property type="entry name" value="Malonyl-Coenzyme A Acyl Carrier Protein, domain 2"/>
    <property type="match status" value="1"/>
</dbReference>
<dbReference type="Gene3D" id="3.30.70.3290">
    <property type="match status" value="1"/>
</dbReference>
<dbReference type="InterPro" id="IPR036736">
    <property type="entry name" value="ACP-like_sf"/>
</dbReference>
<accession>A0A1G4V8D7</accession>
<evidence type="ECO:0000313" key="8">
    <source>
        <dbReference type="Proteomes" id="UP000199707"/>
    </source>
</evidence>
<feature type="domain" description="Carrier" evidence="6">
    <location>
        <begin position="887"/>
        <end position="962"/>
    </location>
</feature>
<dbReference type="Proteomes" id="UP000199707">
    <property type="component" value="Unassembled WGS sequence"/>
</dbReference>
<dbReference type="GO" id="GO:0071770">
    <property type="term" value="P:DIM/DIP cell wall layer assembly"/>
    <property type="evidence" value="ECO:0007669"/>
    <property type="project" value="TreeGrafter"/>
</dbReference>
<evidence type="ECO:0000256" key="3">
    <source>
        <dbReference type="ARBA" id="ARBA00022679"/>
    </source>
</evidence>
<dbReference type="Gene3D" id="1.10.1200.10">
    <property type="entry name" value="ACP-like"/>
    <property type="match status" value="1"/>
</dbReference>
<dbReference type="InterPro" id="IPR001227">
    <property type="entry name" value="Ac_transferase_dom_sf"/>
</dbReference>
<evidence type="ECO:0000259" key="6">
    <source>
        <dbReference type="PROSITE" id="PS50075"/>
    </source>
</evidence>
<dbReference type="SMART" id="SM00822">
    <property type="entry name" value="PKS_KR"/>
    <property type="match status" value="1"/>
</dbReference>
<gene>
    <name evidence="7" type="ORF">SAMN02799620_00494</name>
</gene>
<dbReference type="Gene3D" id="3.40.50.720">
    <property type="entry name" value="NAD(P)-binding Rossmann-like Domain"/>
    <property type="match status" value="1"/>
</dbReference>
<evidence type="ECO:0000313" key="7">
    <source>
        <dbReference type="EMBL" id="SCX02858.1"/>
    </source>
</evidence>
<sequence>MYLPDGRVPVLLTAHAEDLIAQDAAAILHYLERRPTHTDVAAVAAATLRTRRIRKHRAVIRAAALGELKDALRAVAAGEEHPLAVGSSRSASRIAFVFPGQGSQWPSMGIEAYDRLPEYRAEVDRCAAVFTAAGHASPLDYLMAEPGVPTNDFTQVQIQGAQFVHGVALARVWRSCGVLPDITVGHSLGEIGAAYIAGTIALTEAVAIVAARATLLDGLTGPYRVAVLGLGPDAAHEAIAGVDGWAEVSVVNSRSSVAVSGDTETIAALVRATADRGVFAREIEMWFPAHTTKLDPLRAELESLLPAGEFTESPVRFIGSATASAVAAGTDFADYWYTNLRSTVRFDRAVAAAVEHGARVFVELSAHPALLYALGDTLDDEDGAVEPAEVLAVGSGRRDEPIADRLAANIAAVAVTDPGYRWADLIDPAPEPLRNFPFAPMRSEHLWAAPAPLPPVAGISVAVEHWQPHRPAVSAGTRRAAVIDLGSGLGAAVADRFDVVAPADADLLIVVAPALDSPDVVTAAEALAAQIESGLLGYADTPGDTDRDVWLVTVGGEQVRPTDPAPLPAQAALGAMHRSLGLEFPEHRFGHIDLQARTLDAAAVAVLAGSTGEFAIRDGAVYRRTTRDEQLDTPAWTADSGVLDEVVITGGSGVVGLHLARRLAAQGARRIVLLSRSGVDPAHLAELDAEVIAPRCDITDPATLAAAIVETGSTAASLVIHAAGSATIAEHGRLTAAAFADTMSAKVNGFDRLAATWPLRSDARILLCSSVSGMWGGIGHIAYAAANRLLDVAAAQHRAQGRRCTAVRWGLWPGNGIIDESESARVQRSGLQPMRPDRAAEVCLRDWAGDPLVFTADRDRLRTFLGEADEPAATAAIPEVPVAGAPGGPAGAVRSALAAVLKVADTASLDLAESLLDLGVDSLLALDLRKKLTAATGHKVPLAKILGGITGAELIEHLEKTDKESTHA</sequence>
<dbReference type="SUPFAM" id="SSF51735">
    <property type="entry name" value="NAD(P)-binding Rossmann-fold domains"/>
    <property type="match status" value="2"/>
</dbReference>
<keyword evidence="5" id="KW-0511">Multifunctional enzyme</keyword>
<dbReference type="CDD" id="cd05274">
    <property type="entry name" value="KR_FAS_SDR_x"/>
    <property type="match status" value="1"/>
</dbReference>
<dbReference type="InterPro" id="IPR020806">
    <property type="entry name" value="PKS_PP-bd"/>
</dbReference>
<evidence type="ECO:0000256" key="2">
    <source>
        <dbReference type="ARBA" id="ARBA00022553"/>
    </source>
</evidence>
<dbReference type="InterPro" id="IPR013968">
    <property type="entry name" value="PKS_KR"/>
</dbReference>
<dbReference type="SUPFAM" id="SSF52151">
    <property type="entry name" value="FabD/lysophospholipase-like"/>
    <property type="match status" value="1"/>
</dbReference>
<dbReference type="Pfam" id="PF08659">
    <property type="entry name" value="KR"/>
    <property type="match status" value="1"/>
</dbReference>
<dbReference type="STRING" id="1502745.SAMN02799620_00494"/>
<dbReference type="InterPro" id="IPR014043">
    <property type="entry name" value="Acyl_transferase_dom"/>
</dbReference>
<organism evidence="7 8">
    <name type="scientific">Mycolicibacterium fluoranthenivorans</name>
    <dbReference type="NCBI Taxonomy" id="258505"/>
    <lineage>
        <taxon>Bacteria</taxon>
        <taxon>Bacillati</taxon>
        <taxon>Actinomycetota</taxon>
        <taxon>Actinomycetes</taxon>
        <taxon>Mycobacteriales</taxon>
        <taxon>Mycobacteriaceae</taxon>
        <taxon>Mycolicibacterium</taxon>
    </lineage>
</organism>
<dbReference type="SMART" id="SM00823">
    <property type="entry name" value="PKS_PP"/>
    <property type="match status" value="1"/>
</dbReference>
<dbReference type="InterPro" id="IPR016036">
    <property type="entry name" value="Malonyl_transacylase_ACP-bd"/>
</dbReference>
<evidence type="ECO:0000256" key="5">
    <source>
        <dbReference type="ARBA" id="ARBA00023268"/>
    </source>
</evidence>
<dbReference type="InterPro" id="IPR006162">
    <property type="entry name" value="Ppantetheine_attach_site"/>
</dbReference>
<dbReference type="Pfam" id="PF00698">
    <property type="entry name" value="Acyl_transf_1"/>
    <property type="match status" value="1"/>
</dbReference>
<dbReference type="PANTHER" id="PTHR43775">
    <property type="entry name" value="FATTY ACID SYNTHASE"/>
    <property type="match status" value="1"/>
</dbReference>
<dbReference type="InterPro" id="IPR016035">
    <property type="entry name" value="Acyl_Trfase/lysoPLipase"/>
</dbReference>
<dbReference type="InterPro" id="IPR036291">
    <property type="entry name" value="NAD(P)-bd_dom_sf"/>
</dbReference>
<keyword evidence="1" id="KW-0596">Phosphopantetheine</keyword>